<reference evidence="8 9" key="1">
    <citation type="journal article" date="2015" name="Genome Announc.">
        <title>Complete Genome Sequence of the Novel Leech Symbiont Mucinivorans hirudinis M3T.</title>
        <authorList>
            <person name="Nelson M.C."/>
            <person name="Bomar L."/>
            <person name="Graf J."/>
        </authorList>
    </citation>
    <scope>NUCLEOTIDE SEQUENCE [LARGE SCALE GENOMIC DNA]</scope>
    <source>
        <strain evidence="9">M3</strain>
    </source>
</reference>
<dbReference type="Gene3D" id="3.10.350.10">
    <property type="entry name" value="LysM domain"/>
    <property type="match status" value="1"/>
</dbReference>
<feature type="chain" id="PRO_5001585754" description="Peptidoglycan hydrolase" evidence="6">
    <location>
        <begin position="18"/>
        <end position="294"/>
    </location>
</feature>
<dbReference type="InterPro" id="IPR002901">
    <property type="entry name" value="MGlyc_endo_b_GlcNAc-like_dom"/>
</dbReference>
<dbReference type="GO" id="GO:0004040">
    <property type="term" value="F:amidase activity"/>
    <property type="evidence" value="ECO:0007669"/>
    <property type="project" value="InterPro"/>
</dbReference>
<evidence type="ECO:0000256" key="6">
    <source>
        <dbReference type="SAM" id="SignalP"/>
    </source>
</evidence>
<dbReference type="STRING" id="1433126.BN938_2205"/>
<dbReference type="CDD" id="cd00118">
    <property type="entry name" value="LysM"/>
    <property type="match status" value="2"/>
</dbReference>
<feature type="domain" description="LysM" evidence="7">
    <location>
        <begin position="249"/>
        <end position="293"/>
    </location>
</feature>
<keyword evidence="6" id="KW-0732">Signal</keyword>
<dbReference type="PROSITE" id="PS51782">
    <property type="entry name" value="LYSM"/>
    <property type="match status" value="2"/>
</dbReference>
<dbReference type="GO" id="GO:0031640">
    <property type="term" value="P:killing of cells of another organism"/>
    <property type="evidence" value="ECO:0007669"/>
    <property type="project" value="UniProtKB-KW"/>
</dbReference>
<dbReference type="InterPro" id="IPR051056">
    <property type="entry name" value="Glycosyl_Hydrolase_73"/>
</dbReference>
<evidence type="ECO:0000256" key="4">
    <source>
        <dbReference type="ARBA" id="ARBA00032108"/>
    </source>
</evidence>
<dbReference type="PATRIC" id="fig|1433126.3.peg.2177"/>
<dbReference type="OrthoDB" id="977752at2"/>
<dbReference type="InterPro" id="IPR036779">
    <property type="entry name" value="LysM_dom_sf"/>
</dbReference>
<dbReference type="Pfam" id="PF01832">
    <property type="entry name" value="Glucosaminidase"/>
    <property type="match status" value="1"/>
</dbReference>
<dbReference type="KEGG" id="rbc:BN938_2205"/>
<dbReference type="HOGENOM" id="CLU_013771_1_1_10"/>
<evidence type="ECO:0000256" key="3">
    <source>
        <dbReference type="ARBA" id="ARBA00022801"/>
    </source>
</evidence>
<keyword evidence="1" id="KW-0929">Antimicrobial</keyword>
<keyword evidence="3" id="KW-0378">Hydrolase</keyword>
<protein>
    <recommendedName>
        <fullName evidence="4">Peptidoglycan hydrolase</fullName>
    </recommendedName>
</protein>
<dbReference type="SMART" id="SM00047">
    <property type="entry name" value="LYZ2"/>
    <property type="match status" value="1"/>
</dbReference>
<keyword evidence="2" id="KW-0081">Bacteriolytic enzyme</keyword>
<keyword evidence="9" id="KW-1185">Reference proteome</keyword>
<feature type="domain" description="LysM" evidence="7">
    <location>
        <begin position="194"/>
        <end position="238"/>
    </location>
</feature>
<gene>
    <name evidence="8" type="ORF">BN938_2205</name>
</gene>
<feature type="signal peptide" evidence="6">
    <location>
        <begin position="1"/>
        <end position="17"/>
    </location>
</feature>
<organism evidence="8 9">
    <name type="scientific">Mucinivorans hirudinis</name>
    <dbReference type="NCBI Taxonomy" id="1433126"/>
    <lineage>
        <taxon>Bacteria</taxon>
        <taxon>Pseudomonadati</taxon>
        <taxon>Bacteroidota</taxon>
        <taxon>Bacteroidia</taxon>
        <taxon>Bacteroidales</taxon>
        <taxon>Rikenellaceae</taxon>
        <taxon>Mucinivorans</taxon>
    </lineage>
</organism>
<dbReference type="InterPro" id="IPR018392">
    <property type="entry name" value="LysM"/>
</dbReference>
<dbReference type="GO" id="GO:0042742">
    <property type="term" value="P:defense response to bacterium"/>
    <property type="evidence" value="ECO:0007669"/>
    <property type="project" value="UniProtKB-KW"/>
</dbReference>
<dbReference type="Pfam" id="PF01476">
    <property type="entry name" value="LysM"/>
    <property type="match status" value="2"/>
</dbReference>
<name>A0A060R9L3_9BACT</name>
<proteinExistence type="predicted"/>
<dbReference type="SMART" id="SM00257">
    <property type="entry name" value="LysM"/>
    <property type="match status" value="2"/>
</dbReference>
<evidence type="ECO:0000313" key="9">
    <source>
        <dbReference type="Proteomes" id="UP000027616"/>
    </source>
</evidence>
<dbReference type="AlphaFoldDB" id="A0A060R9L3"/>
<accession>A0A060R9L3</accession>
<dbReference type="Proteomes" id="UP000027616">
    <property type="component" value="Chromosome I"/>
</dbReference>
<dbReference type="eggNOG" id="COG1705">
    <property type="taxonomic scope" value="Bacteria"/>
</dbReference>
<evidence type="ECO:0000256" key="5">
    <source>
        <dbReference type="SAM" id="MobiDB-lite"/>
    </source>
</evidence>
<feature type="region of interest" description="Disordered" evidence="5">
    <location>
        <begin position="166"/>
        <end position="185"/>
    </location>
</feature>
<evidence type="ECO:0000256" key="1">
    <source>
        <dbReference type="ARBA" id="ARBA00022529"/>
    </source>
</evidence>
<dbReference type="Gene3D" id="1.10.530.10">
    <property type="match status" value="1"/>
</dbReference>
<sequence>MKLYFCMLFFGVSLALAQRREQTLIYIENFGAIAVSNMQLYKIPASIKLAQGIVESGSGMSRLAREANNHFGIKCKADWRGEKIYHDDDQEAECFRKYDSAEESYRDHSLFLTASPRYSSLFELDITDYRGWANGLKRAGYATNPLYAQMLIKTIEDYELYRFDRASPQNDLPPPSEPKVSASASRYGKNNGVKYVVVGAGESMEQIAESEGLTLDKLLAYNDLSAPVAAAQGEALYIEAKLYRSLTTKKHRVAKGETLHSISQKYGIALDALLGMNPRLRSEPLRVGMRLKLK</sequence>
<dbReference type="PANTHER" id="PTHR33308">
    <property type="entry name" value="PEPTIDOGLYCAN HYDROLASE FLGJ"/>
    <property type="match status" value="1"/>
</dbReference>
<dbReference type="SUPFAM" id="SSF54106">
    <property type="entry name" value="LysM domain"/>
    <property type="match status" value="1"/>
</dbReference>
<evidence type="ECO:0000259" key="7">
    <source>
        <dbReference type="PROSITE" id="PS51782"/>
    </source>
</evidence>
<evidence type="ECO:0000313" key="8">
    <source>
        <dbReference type="EMBL" id="CDN32277.1"/>
    </source>
</evidence>
<dbReference type="PANTHER" id="PTHR33308:SF9">
    <property type="entry name" value="PEPTIDOGLYCAN HYDROLASE FLGJ"/>
    <property type="match status" value="1"/>
</dbReference>
<evidence type="ECO:0000256" key="2">
    <source>
        <dbReference type="ARBA" id="ARBA00022638"/>
    </source>
</evidence>
<dbReference type="EMBL" id="HG934468">
    <property type="protein sequence ID" value="CDN32277.1"/>
    <property type="molecule type" value="Genomic_DNA"/>
</dbReference>